<evidence type="ECO:0000313" key="4">
    <source>
        <dbReference type="Proteomes" id="UP000247476"/>
    </source>
</evidence>
<evidence type="ECO:0000256" key="1">
    <source>
        <dbReference type="SAM" id="MobiDB-lite"/>
    </source>
</evidence>
<accession>A0A2V5K015</accession>
<feature type="domain" description="DUF3898" evidence="2">
    <location>
        <begin position="261"/>
        <end position="348"/>
    </location>
</feature>
<dbReference type="Proteomes" id="UP000247476">
    <property type="component" value="Unassembled WGS sequence"/>
</dbReference>
<dbReference type="AlphaFoldDB" id="A0A2V5K015"/>
<dbReference type="OrthoDB" id="2974172at2"/>
<protein>
    <recommendedName>
        <fullName evidence="2">DUF3898 domain-containing protein</fullName>
    </recommendedName>
</protein>
<dbReference type="RefSeq" id="WP_110842509.1">
    <property type="nucleotide sequence ID" value="NZ_QJVJ01000011.1"/>
</dbReference>
<dbReference type="Pfam" id="PF13037">
    <property type="entry name" value="DUF3898"/>
    <property type="match status" value="1"/>
</dbReference>
<organism evidence="3 4">
    <name type="scientific">Paenibacillus flagellatus</name>
    <dbReference type="NCBI Taxonomy" id="2211139"/>
    <lineage>
        <taxon>Bacteria</taxon>
        <taxon>Bacillati</taxon>
        <taxon>Bacillota</taxon>
        <taxon>Bacilli</taxon>
        <taxon>Bacillales</taxon>
        <taxon>Paenibacillaceae</taxon>
        <taxon>Paenibacillus</taxon>
    </lineage>
</organism>
<feature type="region of interest" description="Disordered" evidence="1">
    <location>
        <begin position="349"/>
        <end position="375"/>
    </location>
</feature>
<sequence>MDFFVQHLSFFVIQTDGQSSKTFKHYQTLDRESYETSEIKKFLDGEFARICKRKAEKNPSTEQSPTKIGRFIVEPGFELGGNPNYALFQRIRFAEDAQQFLYAADELVRAYMDTSSVRGGALIVARAKLSKWFDDPLLFVMKCDFEPKIATIADEKSLVQHVEMAISAKNIKSIQYPHMPEEGMLEEWELKLHQSSHARYFEDFLKFVSYEPSVPELITHQVMDIVQEYMEEKWQGQPEEQEGRQREAEEMELWAASEQRELQQKWSHEQVAAAAMRIVEHQPEVELKFKLDGVTVKALLADYGESVHVASLNGRYVLLIEGQSFQFEKGFSPVELLHPESFEDVARKLIEKPAPAPEPYGPSSGGGGDDGGVPW</sequence>
<proteinExistence type="predicted"/>
<dbReference type="Pfam" id="PF13039">
    <property type="entry name" value="DUF3900"/>
    <property type="match status" value="1"/>
</dbReference>
<dbReference type="InterPro" id="IPR025006">
    <property type="entry name" value="DUF3900"/>
</dbReference>
<feature type="compositionally biased region" description="Gly residues" evidence="1">
    <location>
        <begin position="363"/>
        <end position="375"/>
    </location>
</feature>
<reference evidence="3 4" key="1">
    <citation type="submission" date="2018-05" db="EMBL/GenBank/DDBJ databases">
        <title>Paenibacillus flagellatus sp. nov., isolated from selenium mineral soil.</title>
        <authorList>
            <person name="Dai X."/>
        </authorList>
    </citation>
    <scope>NUCLEOTIDE SEQUENCE [LARGE SCALE GENOMIC DNA]</scope>
    <source>
        <strain evidence="3 4">DXL2</strain>
    </source>
</reference>
<comment type="caution">
    <text evidence="3">The sequence shown here is derived from an EMBL/GenBank/DDBJ whole genome shotgun (WGS) entry which is preliminary data.</text>
</comment>
<name>A0A2V5K015_9BACL</name>
<evidence type="ECO:0000313" key="3">
    <source>
        <dbReference type="EMBL" id="PYI51882.1"/>
    </source>
</evidence>
<keyword evidence="4" id="KW-1185">Reference proteome</keyword>
<dbReference type="InterPro" id="IPR025012">
    <property type="entry name" value="DUF3898"/>
</dbReference>
<gene>
    <name evidence="3" type="ORF">DLM86_23500</name>
</gene>
<dbReference type="EMBL" id="QJVJ01000011">
    <property type="protein sequence ID" value="PYI51882.1"/>
    <property type="molecule type" value="Genomic_DNA"/>
</dbReference>
<evidence type="ECO:0000259" key="2">
    <source>
        <dbReference type="Pfam" id="PF13037"/>
    </source>
</evidence>